<feature type="domain" description="Sortilin C-terminal" evidence="2">
    <location>
        <begin position="147"/>
        <end position="194"/>
    </location>
</feature>
<evidence type="ECO:0000259" key="3">
    <source>
        <dbReference type="Pfam" id="PF15902"/>
    </source>
</evidence>
<dbReference type="AlphaFoldDB" id="A0A9Q1FK67"/>
<dbReference type="PANTHER" id="PTHR12106:SF10">
    <property type="entry name" value="VPS10 DOMAIN-CONTAINING RECEPTOR SORCS3"/>
    <property type="match status" value="1"/>
</dbReference>
<accession>A0A9Q1FK67</accession>
<evidence type="ECO:0000313" key="4">
    <source>
        <dbReference type="EMBL" id="KAJ8360219.1"/>
    </source>
</evidence>
<evidence type="ECO:0000259" key="2">
    <source>
        <dbReference type="Pfam" id="PF15901"/>
    </source>
</evidence>
<protein>
    <submittedName>
        <fullName evidence="4">Uncharacterized protein</fullName>
    </submittedName>
</protein>
<dbReference type="InterPro" id="IPR050310">
    <property type="entry name" value="VPS10-sortilin"/>
</dbReference>
<proteinExistence type="predicted"/>
<organism evidence="4 5">
    <name type="scientific">Synaphobranchus kaupii</name>
    <name type="common">Kaup's arrowtooth eel</name>
    <dbReference type="NCBI Taxonomy" id="118154"/>
    <lineage>
        <taxon>Eukaryota</taxon>
        <taxon>Metazoa</taxon>
        <taxon>Chordata</taxon>
        <taxon>Craniata</taxon>
        <taxon>Vertebrata</taxon>
        <taxon>Euteleostomi</taxon>
        <taxon>Actinopterygii</taxon>
        <taxon>Neopterygii</taxon>
        <taxon>Teleostei</taxon>
        <taxon>Anguilliformes</taxon>
        <taxon>Synaphobranchidae</taxon>
        <taxon>Synaphobranchus</taxon>
    </lineage>
</organism>
<keyword evidence="5" id="KW-1185">Reference proteome</keyword>
<sequence length="194" mass="22752">MYISSDAGNSWKQIFEEEHNVWFLDKGGALLAVIQATVPVRHLWISFDEGKQWDMRSFSLVPLFVDGVLVEPGMENHIITLFGHFSHRSEWQLIKIEYKSIFTRRCTEGDYQTWHLHNQYFQKRAEHHRLQEGLQIETMWSHPSSPTRASGEPCVMGEKQVYLKRRPGNRCMLGKDYSRILSAEPCICKAYDFE</sequence>
<feature type="domain" description="Sortilin C-terminal" evidence="2">
    <location>
        <begin position="71"/>
        <end position="119"/>
    </location>
</feature>
<name>A0A9Q1FK67_SYNKA</name>
<dbReference type="Proteomes" id="UP001152622">
    <property type="component" value="Chromosome 5"/>
</dbReference>
<dbReference type="EMBL" id="JAINUF010000005">
    <property type="protein sequence ID" value="KAJ8360219.1"/>
    <property type="molecule type" value="Genomic_DNA"/>
</dbReference>
<dbReference type="GO" id="GO:0016020">
    <property type="term" value="C:membrane"/>
    <property type="evidence" value="ECO:0007669"/>
    <property type="project" value="TreeGrafter"/>
</dbReference>
<feature type="domain" description="Sortilin N-terminal" evidence="3">
    <location>
        <begin position="1"/>
        <end position="67"/>
    </location>
</feature>
<dbReference type="InterPro" id="IPR031778">
    <property type="entry name" value="Sortilin_N"/>
</dbReference>
<dbReference type="SUPFAM" id="SSF110296">
    <property type="entry name" value="Oligoxyloglucan reducing end-specific cellobiohydrolase"/>
    <property type="match status" value="1"/>
</dbReference>
<dbReference type="Pfam" id="PF15901">
    <property type="entry name" value="Sortilin_C"/>
    <property type="match status" value="2"/>
</dbReference>
<comment type="caution">
    <text evidence="4">The sequence shown here is derived from an EMBL/GenBank/DDBJ whole genome shotgun (WGS) entry which is preliminary data.</text>
</comment>
<evidence type="ECO:0000256" key="1">
    <source>
        <dbReference type="ARBA" id="ARBA00022737"/>
    </source>
</evidence>
<dbReference type="Pfam" id="PF15902">
    <property type="entry name" value="Sortilin-Vps10"/>
    <property type="match status" value="1"/>
</dbReference>
<dbReference type="Gene3D" id="2.10.70.80">
    <property type="match status" value="1"/>
</dbReference>
<gene>
    <name evidence="4" type="ORF">SKAU_G00167440</name>
</gene>
<dbReference type="PANTHER" id="PTHR12106">
    <property type="entry name" value="SORTILIN RELATED"/>
    <property type="match status" value="1"/>
</dbReference>
<reference evidence="4" key="1">
    <citation type="journal article" date="2023" name="Science">
        <title>Genome structures resolve the early diversification of teleost fishes.</title>
        <authorList>
            <person name="Parey E."/>
            <person name="Louis A."/>
            <person name="Montfort J."/>
            <person name="Bouchez O."/>
            <person name="Roques C."/>
            <person name="Iampietro C."/>
            <person name="Lluch J."/>
            <person name="Castinel A."/>
            <person name="Donnadieu C."/>
            <person name="Desvignes T."/>
            <person name="Floi Bucao C."/>
            <person name="Jouanno E."/>
            <person name="Wen M."/>
            <person name="Mejri S."/>
            <person name="Dirks R."/>
            <person name="Jansen H."/>
            <person name="Henkel C."/>
            <person name="Chen W.J."/>
            <person name="Zahm M."/>
            <person name="Cabau C."/>
            <person name="Klopp C."/>
            <person name="Thompson A.W."/>
            <person name="Robinson-Rechavi M."/>
            <person name="Braasch I."/>
            <person name="Lecointre G."/>
            <person name="Bobe J."/>
            <person name="Postlethwait J.H."/>
            <person name="Berthelot C."/>
            <person name="Roest Crollius H."/>
            <person name="Guiguen Y."/>
        </authorList>
    </citation>
    <scope>NUCLEOTIDE SEQUENCE</scope>
    <source>
        <strain evidence="4">WJC10195</strain>
    </source>
</reference>
<keyword evidence="1" id="KW-0677">Repeat</keyword>
<dbReference type="InterPro" id="IPR031777">
    <property type="entry name" value="Sortilin_C"/>
</dbReference>
<evidence type="ECO:0000313" key="5">
    <source>
        <dbReference type="Proteomes" id="UP001152622"/>
    </source>
</evidence>
<dbReference type="OrthoDB" id="8869766at2759"/>